<evidence type="ECO:0000256" key="3">
    <source>
        <dbReference type="ARBA" id="ARBA00022448"/>
    </source>
</evidence>
<protein>
    <submittedName>
        <fullName evidence="15">Na+/proline symporter</fullName>
    </submittedName>
</protein>
<dbReference type="OrthoDB" id="9814523at2"/>
<evidence type="ECO:0000256" key="11">
    <source>
        <dbReference type="ARBA" id="ARBA00023201"/>
    </source>
</evidence>
<dbReference type="Gene3D" id="1.20.1730.10">
    <property type="entry name" value="Sodium/glucose cotransporter"/>
    <property type="match status" value="1"/>
</dbReference>
<keyword evidence="4" id="KW-1003">Cell membrane</keyword>
<feature type="transmembrane region" description="Helical" evidence="14">
    <location>
        <begin position="401"/>
        <end position="424"/>
    </location>
</feature>
<keyword evidence="11" id="KW-0739">Sodium transport</keyword>
<dbReference type="GO" id="GO:0015193">
    <property type="term" value="F:L-proline transmembrane transporter activity"/>
    <property type="evidence" value="ECO:0007669"/>
    <property type="project" value="TreeGrafter"/>
</dbReference>
<dbReference type="Proteomes" id="UP000198346">
    <property type="component" value="Unassembled WGS sequence"/>
</dbReference>
<dbReference type="EMBL" id="FZQA01000006">
    <property type="protein sequence ID" value="SNT74886.1"/>
    <property type="molecule type" value="Genomic_DNA"/>
</dbReference>
<keyword evidence="9" id="KW-0406">Ion transport</keyword>
<feature type="transmembrane region" description="Helical" evidence="14">
    <location>
        <begin position="550"/>
        <end position="571"/>
    </location>
</feature>
<feature type="transmembrane region" description="Helical" evidence="14">
    <location>
        <begin position="577"/>
        <end position="595"/>
    </location>
</feature>
<evidence type="ECO:0000256" key="1">
    <source>
        <dbReference type="ARBA" id="ARBA00004651"/>
    </source>
</evidence>
<dbReference type="PANTHER" id="PTHR48086:SF3">
    <property type="entry name" value="SODIUM_PROLINE SYMPORTER"/>
    <property type="match status" value="1"/>
</dbReference>
<name>A0A239PY45_9PROT</name>
<organism evidence="15 16">
    <name type="scientific">Amphiplicatus metriothermophilus</name>
    <dbReference type="NCBI Taxonomy" id="1519374"/>
    <lineage>
        <taxon>Bacteria</taxon>
        <taxon>Pseudomonadati</taxon>
        <taxon>Pseudomonadota</taxon>
        <taxon>Alphaproteobacteria</taxon>
        <taxon>Parvularculales</taxon>
        <taxon>Parvularculaceae</taxon>
        <taxon>Amphiplicatus</taxon>
    </lineage>
</organism>
<feature type="transmembrane region" description="Helical" evidence="14">
    <location>
        <begin position="78"/>
        <end position="99"/>
    </location>
</feature>
<keyword evidence="6" id="KW-0769">Symport</keyword>
<feature type="transmembrane region" description="Helical" evidence="14">
    <location>
        <begin position="482"/>
        <end position="504"/>
    </location>
</feature>
<dbReference type="GO" id="GO:0015824">
    <property type="term" value="P:proline transport"/>
    <property type="evidence" value="ECO:0007669"/>
    <property type="project" value="TreeGrafter"/>
</dbReference>
<dbReference type="InterPro" id="IPR050277">
    <property type="entry name" value="Sodium:Solute_Symporter"/>
</dbReference>
<accession>A0A239PY45</accession>
<evidence type="ECO:0000256" key="14">
    <source>
        <dbReference type="SAM" id="Phobius"/>
    </source>
</evidence>
<gene>
    <name evidence="15" type="ORF">SAMN06297382_2477</name>
</gene>
<keyword evidence="7 14" id="KW-1133">Transmembrane helix</keyword>
<feature type="transmembrane region" description="Helical" evidence="14">
    <location>
        <begin position="6"/>
        <end position="25"/>
    </location>
</feature>
<feature type="transmembrane region" description="Helical" evidence="14">
    <location>
        <begin position="168"/>
        <end position="191"/>
    </location>
</feature>
<dbReference type="GO" id="GO:0005886">
    <property type="term" value="C:plasma membrane"/>
    <property type="evidence" value="ECO:0007669"/>
    <property type="project" value="UniProtKB-SubCell"/>
</dbReference>
<evidence type="ECO:0000256" key="8">
    <source>
        <dbReference type="ARBA" id="ARBA00023053"/>
    </source>
</evidence>
<feature type="transmembrane region" description="Helical" evidence="14">
    <location>
        <begin position="123"/>
        <end position="148"/>
    </location>
</feature>
<dbReference type="PANTHER" id="PTHR48086">
    <property type="entry name" value="SODIUM/PROLINE SYMPORTER-RELATED"/>
    <property type="match status" value="1"/>
</dbReference>
<evidence type="ECO:0000256" key="12">
    <source>
        <dbReference type="ARBA" id="ARBA00033708"/>
    </source>
</evidence>
<evidence type="ECO:0000313" key="16">
    <source>
        <dbReference type="Proteomes" id="UP000198346"/>
    </source>
</evidence>
<feature type="transmembrane region" description="Helical" evidence="14">
    <location>
        <begin position="430"/>
        <end position="452"/>
    </location>
</feature>
<keyword evidence="5 14" id="KW-0812">Transmembrane</keyword>
<keyword evidence="10 14" id="KW-0472">Membrane</keyword>
<evidence type="ECO:0000256" key="6">
    <source>
        <dbReference type="ARBA" id="ARBA00022847"/>
    </source>
</evidence>
<sequence>MGLSAIDLGVILVYLAASVGLGVWVSRAAAKSTRHYFLGGNKLPWYALGVSNASGMFDISGTMWLVLLLFVFGLKSLWIPWLWPTFNQIFLMVFLSAWLRRSGVMTGAEWITFRFGDGPGARLSHLVVVVFALVSVIGFLAYGFVGIGKFAATFLPFQLSADPRQNEIFYGLLIVGVTSIYVIKGGMFSVVITEVMQFLIMTVACVAVAVIAMNAVSPEMLRAAVPEGWANPFFGYEVDLDWSEILPHANDLLVSEDYSPFAIFFMLTLFKGVMISLAGPAPNYDMQRILSARSPREAAKMSALVSVVLNPPRYLLVAGLTVLALAFFAPTLRAQGADADFELILPFALKNYVPPGLLGLLIAGLLAAFMSTFAATVNAAPAYVVHDVYRRYINPNAPEKVYVWASYVTAAVFVIVGTLIGLQMPSLNKIILWIVSALWGGYAAANVLKWYWWRFNGYGYFWGMAVGVAGALWLANQPNVSALYAFPAMFALTVLACVLGARLTPPTDMETLMKFYERTRPWGFWGPVRRALDAKGTPVAPNRDFARDMFNVAVGIVWQTALVAAPVYLVIRDMTGMWIALAIAAAGTVILKFTWYDHLKDAPDDAPAGKRAGAPTAAKGAAL</sequence>
<keyword evidence="16" id="KW-1185">Reference proteome</keyword>
<feature type="transmembrane region" description="Helical" evidence="14">
    <location>
        <begin position="198"/>
        <end position="216"/>
    </location>
</feature>
<comment type="similarity">
    <text evidence="2 13">Belongs to the sodium:solute symporter (SSF) (TC 2.A.21) family.</text>
</comment>
<feature type="transmembrane region" description="Helical" evidence="14">
    <location>
        <begin position="314"/>
        <end position="332"/>
    </location>
</feature>
<evidence type="ECO:0000256" key="4">
    <source>
        <dbReference type="ARBA" id="ARBA00022475"/>
    </source>
</evidence>
<proteinExistence type="inferred from homology"/>
<evidence type="ECO:0000256" key="2">
    <source>
        <dbReference type="ARBA" id="ARBA00006434"/>
    </source>
</evidence>
<feature type="transmembrane region" description="Helical" evidence="14">
    <location>
        <begin position="459"/>
        <end position="476"/>
    </location>
</feature>
<dbReference type="InterPro" id="IPR038377">
    <property type="entry name" value="Na/Glc_symporter_sf"/>
</dbReference>
<evidence type="ECO:0000256" key="5">
    <source>
        <dbReference type="ARBA" id="ARBA00022692"/>
    </source>
</evidence>
<reference evidence="15 16" key="1">
    <citation type="submission" date="2017-07" db="EMBL/GenBank/DDBJ databases">
        <authorList>
            <person name="Sun Z.S."/>
            <person name="Albrecht U."/>
            <person name="Echele G."/>
            <person name="Lee C.C."/>
        </authorList>
    </citation>
    <scope>NUCLEOTIDE SEQUENCE [LARGE SCALE GENOMIC DNA]</scope>
    <source>
        <strain evidence="15 16">CGMCC 1.12710</strain>
    </source>
</reference>
<dbReference type="PROSITE" id="PS50283">
    <property type="entry name" value="NA_SOLUT_SYMP_3"/>
    <property type="match status" value="1"/>
</dbReference>
<dbReference type="InterPro" id="IPR001734">
    <property type="entry name" value="Na/solute_symporter"/>
</dbReference>
<feature type="transmembrane region" description="Helical" evidence="14">
    <location>
        <begin position="352"/>
        <end position="380"/>
    </location>
</feature>
<dbReference type="GO" id="GO:0005298">
    <property type="term" value="F:proline:sodium symporter activity"/>
    <property type="evidence" value="ECO:0007669"/>
    <property type="project" value="TreeGrafter"/>
</dbReference>
<comment type="catalytic activity">
    <reaction evidence="12">
        <text>L-proline(in) + Na(+)(in) = L-proline(out) + Na(+)(out)</text>
        <dbReference type="Rhea" id="RHEA:28967"/>
        <dbReference type="ChEBI" id="CHEBI:29101"/>
        <dbReference type="ChEBI" id="CHEBI:60039"/>
    </reaction>
</comment>
<keyword evidence="3" id="KW-0813">Transport</keyword>
<evidence type="ECO:0000256" key="10">
    <source>
        <dbReference type="ARBA" id="ARBA00023136"/>
    </source>
</evidence>
<comment type="subcellular location">
    <subcellularLocation>
        <location evidence="1">Cell membrane</location>
        <topology evidence="1">Multi-pass membrane protein</topology>
    </subcellularLocation>
</comment>
<dbReference type="AlphaFoldDB" id="A0A239PY45"/>
<evidence type="ECO:0000256" key="13">
    <source>
        <dbReference type="RuleBase" id="RU362091"/>
    </source>
</evidence>
<evidence type="ECO:0000256" key="7">
    <source>
        <dbReference type="ARBA" id="ARBA00022989"/>
    </source>
</evidence>
<dbReference type="CDD" id="cd11477">
    <property type="entry name" value="SLC5sbd_u1"/>
    <property type="match status" value="1"/>
</dbReference>
<keyword evidence="8" id="KW-0915">Sodium</keyword>
<dbReference type="RefSeq" id="WP_089412909.1">
    <property type="nucleotide sequence ID" value="NZ_FZQA01000006.1"/>
</dbReference>
<feature type="transmembrane region" description="Helical" evidence="14">
    <location>
        <begin position="261"/>
        <end position="281"/>
    </location>
</feature>
<dbReference type="Pfam" id="PF00474">
    <property type="entry name" value="SSF"/>
    <property type="match status" value="1"/>
</dbReference>
<evidence type="ECO:0000256" key="9">
    <source>
        <dbReference type="ARBA" id="ARBA00023065"/>
    </source>
</evidence>
<evidence type="ECO:0000313" key="15">
    <source>
        <dbReference type="EMBL" id="SNT74886.1"/>
    </source>
</evidence>
<feature type="transmembrane region" description="Helical" evidence="14">
    <location>
        <begin position="45"/>
        <end position="72"/>
    </location>
</feature>